<accession>A0A478GWX1</accession>
<dbReference type="PRINTS" id="PR01490">
    <property type="entry name" value="RTXTOXIND"/>
</dbReference>
<organism evidence="1 2">
    <name type="scientific">Escherichia coli</name>
    <dbReference type="NCBI Taxonomy" id="562"/>
    <lineage>
        <taxon>Bacteria</taxon>
        <taxon>Pseudomonadati</taxon>
        <taxon>Pseudomonadota</taxon>
        <taxon>Gammaproteobacteria</taxon>
        <taxon>Enterobacterales</taxon>
        <taxon>Enterobacteriaceae</taxon>
        <taxon>Escherichia</taxon>
    </lineage>
</organism>
<sequence>MRFYMKSLWDLICRYKAVFSDVWKIRHTLDAPVREKDEYAFLPAHLELIETPVSRRSHFVIWSILLFVIISLLLSVLGKVEIVSVANGKFTHSGRSKEIKPIENAIVEKIMVKDGAFVKKMIH</sequence>
<reference evidence="1 2" key="1">
    <citation type="submission" date="2018-04" db="EMBL/GenBank/DDBJ databases">
        <title>Large scale genomics of bovine and human commensal E. coli to reveal the emerging process of EHEC.</title>
        <authorList>
            <person name="Arimizu Y."/>
            <person name="Ogura Y."/>
        </authorList>
    </citation>
    <scope>NUCLEOTIDE SEQUENCE [LARGE SCALE GENOMIC DNA]</scope>
    <source>
        <strain evidence="1 2">KK-P061</strain>
    </source>
</reference>
<comment type="caution">
    <text evidence="1">The sequence shown here is derived from an EMBL/GenBank/DDBJ whole genome shotgun (WGS) entry which is preliminary data.</text>
</comment>
<evidence type="ECO:0000313" key="1">
    <source>
        <dbReference type="EMBL" id="GDH59964.1"/>
    </source>
</evidence>
<evidence type="ECO:0000313" key="2">
    <source>
        <dbReference type="Proteomes" id="UP000303027"/>
    </source>
</evidence>
<protein>
    <submittedName>
        <fullName evidence="1">Hemolysin D</fullName>
    </submittedName>
</protein>
<dbReference type="AlphaFoldDB" id="A0A478GWX1"/>
<dbReference type="EMBL" id="BFXY01000148">
    <property type="protein sequence ID" value="GDH59964.1"/>
    <property type="molecule type" value="Genomic_DNA"/>
</dbReference>
<proteinExistence type="predicted"/>
<dbReference type="Proteomes" id="UP000303027">
    <property type="component" value="Unassembled WGS sequence"/>
</dbReference>
<name>A0A478GWX1_ECOLX</name>
<gene>
    <name evidence="1" type="primary">hlyD_2</name>
    <name evidence="1" type="ORF">BvCmsKKP061_04562</name>
</gene>